<dbReference type="EMBL" id="AP027729">
    <property type="protein sequence ID" value="BDZ42037.1"/>
    <property type="molecule type" value="Genomic_DNA"/>
</dbReference>
<feature type="region of interest" description="Disordered" evidence="1">
    <location>
        <begin position="12"/>
        <end position="49"/>
    </location>
</feature>
<name>A0ABM8G1V9_9CELL</name>
<proteinExistence type="predicted"/>
<gene>
    <name evidence="2" type="ORF">GCM10025865_13360</name>
</gene>
<evidence type="ECO:0000313" key="2">
    <source>
        <dbReference type="EMBL" id="BDZ42037.1"/>
    </source>
</evidence>
<keyword evidence="3" id="KW-1185">Reference proteome</keyword>
<organism evidence="2 3">
    <name type="scientific">Paraoerskovia sediminicola</name>
    <dbReference type="NCBI Taxonomy" id="1138587"/>
    <lineage>
        <taxon>Bacteria</taxon>
        <taxon>Bacillati</taxon>
        <taxon>Actinomycetota</taxon>
        <taxon>Actinomycetes</taxon>
        <taxon>Micrococcales</taxon>
        <taxon>Cellulomonadaceae</taxon>
        <taxon>Paraoerskovia</taxon>
    </lineage>
</organism>
<protein>
    <submittedName>
        <fullName evidence="2">Uncharacterized protein</fullName>
    </submittedName>
</protein>
<evidence type="ECO:0000256" key="1">
    <source>
        <dbReference type="SAM" id="MobiDB-lite"/>
    </source>
</evidence>
<evidence type="ECO:0000313" key="3">
    <source>
        <dbReference type="Proteomes" id="UP001321475"/>
    </source>
</evidence>
<sequence>MAVRRWRLRLRQRAGTRRHAHPLEAPPGISFRDVGAPPPQPTMPDDAAGLPAEAPVVEIDSIDVPSADLLADRTRS</sequence>
<accession>A0ABM8G1V9</accession>
<reference evidence="3" key="1">
    <citation type="journal article" date="2019" name="Int. J. Syst. Evol. Microbiol.">
        <title>The Global Catalogue of Microorganisms (GCM) 10K type strain sequencing project: providing services to taxonomists for standard genome sequencing and annotation.</title>
        <authorList>
            <consortium name="The Broad Institute Genomics Platform"/>
            <consortium name="The Broad Institute Genome Sequencing Center for Infectious Disease"/>
            <person name="Wu L."/>
            <person name="Ma J."/>
        </authorList>
    </citation>
    <scope>NUCLEOTIDE SEQUENCE [LARGE SCALE GENOMIC DNA]</scope>
    <source>
        <strain evidence="3">NBRC 108565</strain>
    </source>
</reference>
<dbReference type="Proteomes" id="UP001321475">
    <property type="component" value="Chromosome"/>
</dbReference>